<dbReference type="EMBL" id="OP882271">
    <property type="protein sequence ID" value="WAX22424.1"/>
    <property type="molecule type" value="Genomic_DNA"/>
</dbReference>
<dbReference type="InterPro" id="IPR013320">
    <property type="entry name" value="ConA-like_dom_sf"/>
</dbReference>
<accession>A0AAF0AGZ5</accession>
<dbReference type="InterPro" id="IPR021283">
    <property type="entry name" value="Phage_Wedge1"/>
</dbReference>
<dbReference type="RefSeq" id="YP_010719846.1">
    <property type="nucleotide sequence ID" value="NC_072502.1"/>
</dbReference>
<dbReference type="Gene3D" id="2.60.120.200">
    <property type="match status" value="1"/>
</dbReference>
<dbReference type="Pfam" id="PF11041">
    <property type="entry name" value="Phage_Wedge1"/>
    <property type="match status" value="1"/>
</dbReference>
<dbReference type="Pfam" id="PF13385">
    <property type="entry name" value="Laminin_G_3"/>
    <property type="match status" value="1"/>
</dbReference>
<organism evidence="1 2">
    <name type="scientific">Pseudomonas phage MiCath</name>
    <dbReference type="NCBI Taxonomy" id="3003729"/>
    <lineage>
        <taxon>Viruses</taxon>
        <taxon>Duplodnaviria</taxon>
        <taxon>Heunggongvirae</taxon>
        <taxon>Uroviricota</taxon>
        <taxon>Caudoviricetes</taxon>
        <taxon>Queuovirinae</taxon>
        <taxon>Micathvirus</taxon>
        <taxon>Micathvirus micath</taxon>
    </lineage>
</organism>
<evidence type="ECO:0000313" key="2">
    <source>
        <dbReference type="Proteomes" id="UP001211688"/>
    </source>
</evidence>
<keyword evidence="2" id="KW-1185">Reference proteome</keyword>
<dbReference type="KEGG" id="vg:79412986"/>
<protein>
    <submittedName>
        <fullName evidence="1">Minor tail protein</fullName>
    </submittedName>
</protein>
<dbReference type="Proteomes" id="UP001211688">
    <property type="component" value="Segment"/>
</dbReference>
<proteinExistence type="predicted"/>
<evidence type="ECO:0000313" key="1">
    <source>
        <dbReference type="EMBL" id="WAX22424.1"/>
    </source>
</evidence>
<dbReference type="SUPFAM" id="SSF49899">
    <property type="entry name" value="Concanavalin A-like lectins/glucanases"/>
    <property type="match status" value="1"/>
</dbReference>
<sequence length="446" mass="49618">MKFEFPYDHQNIGWNNWFTQFAGKTKLESFFYSLLQPMVDYDQCQNDLVYKRSIDTAEGAQLDGCGDILAQPRFSVRNGRVVFFGYAEQLDITGYNQARYRRFNESVFGTANYISDTDYRSLLNWKVIANYATGNYKDIIDAMRALLPGINRVMLVANPFNEAYSVAVILFTGSTINALFKEDLINFIPVKAGVQVYQFNAEGVAYYTPQSYQQTPKTFGPNPSFPTSKQYRYWATSYRGVNDMRVATPAEAAYDARQPVLTPNKFLSVGGDTQDGFSITKAFGSAITVSCLVRIDGGAGTLRYLLKSGSAATMRGFNLYVDTNNAIKAQFWDGVSATPTTANSGYVPAIGEWILVTVVVTPTGLKLRLNGYAMASPTGTYVPQQSTFEYTLFQGFNGSVARCACTDRELTSYTLEAFEALCVVDSEDSLGISRKTIFPTDHLGYY</sequence>
<dbReference type="GeneID" id="79412986"/>
<reference evidence="1" key="1">
    <citation type="submission" date="2022-11" db="EMBL/GenBank/DDBJ databases">
        <authorList>
            <person name="Jaryenneh J.D."/>
            <person name="Schoeniger J.S."/>
            <person name="Mageeney C.M."/>
        </authorList>
    </citation>
    <scope>NUCLEOTIDE SEQUENCE</scope>
</reference>
<name>A0AAF0AGZ5_9CAUD</name>